<keyword evidence="3" id="KW-0378">Hydrolase</keyword>
<accession>A0AA90KGK6</accession>
<dbReference type="EC" id="3.2.1.-" evidence="3"/>
<dbReference type="Pfam" id="PF17678">
    <property type="entry name" value="Glyco_hydro_92N"/>
    <property type="match status" value="1"/>
</dbReference>
<protein>
    <submittedName>
        <fullName evidence="3">GH92 family glycosyl hydrolase</fullName>
        <ecNumber evidence="3">3.2.1.-</ecNumber>
    </submittedName>
</protein>
<proteinExistence type="predicted"/>
<keyword evidence="3" id="KW-0326">Glycosidase</keyword>
<dbReference type="Gene3D" id="1.20.1050.60">
    <property type="entry name" value="alpha-1,2-mannosidase"/>
    <property type="match status" value="1"/>
</dbReference>
<dbReference type="GO" id="GO:0000224">
    <property type="term" value="F:peptide-N4-(N-acetyl-beta-glucosaminyl)asparagine amidase activity"/>
    <property type="evidence" value="ECO:0007669"/>
    <property type="project" value="TreeGrafter"/>
</dbReference>
<name>A0AA90KGK6_9ACTN</name>
<evidence type="ECO:0000259" key="1">
    <source>
        <dbReference type="Pfam" id="PF07971"/>
    </source>
</evidence>
<dbReference type="Gene3D" id="2.70.98.10">
    <property type="match status" value="1"/>
</dbReference>
<dbReference type="EMBL" id="JABXJJ020000014">
    <property type="protein sequence ID" value="MDI5970319.1"/>
    <property type="molecule type" value="Genomic_DNA"/>
</dbReference>
<dbReference type="GO" id="GO:0030246">
    <property type="term" value="F:carbohydrate binding"/>
    <property type="evidence" value="ECO:0007669"/>
    <property type="project" value="InterPro"/>
</dbReference>
<gene>
    <name evidence="3" type="ORF">POF50_013360</name>
</gene>
<evidence type="ECO:0000259" key="2">
    <source>
        <dbReference type="Pfam" id="PF17678"/>
    </source>
</evidence>
<sequence>MLVVVPHLPDRPPRPVQRLTDLVNPFIGSRDEGNTFPGATVPFGMVQLSPDTGHSTGYDWGQGHIRGFSATHLSGVGCPAGGDLPVLPTTGAVTRTDDARYAAAFRHSSERASPGYYRVGLESYGGITAELTATTRTGWQRYTFPATERANVMLDAGQALHSVVSSRVTVLGARTVATAITGRGFCWGTLPYTLYTVTRFDRPFTGYGTWSGPAVTPGSRRSAGPGLRGAYARFDTRRGHRVTAVTALSWVSTRGALANLAAEGRGGFDATARAARDTWQRRLSAVRVTGGSDGRRRVFYSALYRAFLAPSTGTDTDGAYTGWDGRAHRARGFTYYQNWSLWDTYRTQAQLLSLVAPAESRDMALSLLRVRRDSGRLPKWGYATVETNTMTGDPVTPFLVNAWAQGLLKGHERETYAALTSEAGEAPPADTAYEGRGADKAYLSDGYVPLDPSEVGAPGDPDTSRAASATLEYALGDAALATMADALGRPVDAARLRARGQDYRNILDPRTGWFRARGPGGTFTGPGGPSAGTGFHEGTAGQYAWLVPQDLPGLVSALGGRAAARRRLDAFFAYDRLRADPAGTARKVWVNGPYAYYARTTYNPQNEPDLTAPYAYLSTGQPWKTTDVVHAALTLFTDAPDGVTGNDDLGTMSSWAVLASIGMYPVMPGTAMWGLTTPVFPRVDLTLDRRYYPRGHFTISAPGTSDGARYVRSLSVGGTPSTASWIGTEDVRAGRDLDFTVGTAPSAWGTGAADAPPAVDGVPVPQRRAALSVLPGRTTVAPGRSVRLTAAAVLTAPGTATGTVTASAAGGLTTTVRGGRIAAWSDDLPATTVVAVDVGVPSGTADGTYPVTVRLAGPGGTTAVRTVPVTVGGGFAPPGGP</sequence>
<dbReference type="SUPFAM" id="SSF48208">
    <property type="entry name" value="Six-hairpin glycosidases"/>
    <property type="match status" value="1"/>
</dbReference>
<organism evidence="3">
    <name type="scientific">Streptantibioticus silvisoli</name>
    <dbReference type="NCBI Taxonomy" id="2705255"/>
    <lineage>
        <taxon>Bacteria</taxon>
        <taxon>Bacillati</taxon>
        <taxon>Actinomycetota</taxon>
        <taxon>Actinomycetes</taxon>
        <taxon>Kitasatosporales</taxon>
        <taxon>Streptomycetaceae</taxon>
        <taxon>Streptantibioticus</taxon>
    </lineage>
</organism>
<feature type="domain" description="Glycosyl hydrolase family 92" evidence="1">
    <location>
        <begin position="256"/>
        <end position="742"/>
    </location>
</feature>
<dbReference type="InterPro" id="IPR014718">
    <property type="entry name" value="GH-type_carb-bd"/>
</dbReference>
<feature type="domain" description="Glycosyl hydrolase family 92 N-terminal" evidence="2">
    <location>
        <begin position="22"/>
        <end position="249"/>
    </location>
</feature>
<dbReference type="GO" id="GO:0005975">
    <property type="term" value="P:carbohydrate metabolic process"/>
    <property type="evidence" value="ECO:0007669"/>
    <property type="project" value="InterPro"/>
</dbReference>
<dbReference type="InterPro" id="IPR050883">
    <property type="entry name" value="PNGase"/>
</dbReference>
<dbReference type="AlphaFoldDB" id="A0AA90KGK6"/>
<dbReference type="GO" id="GO:0005829">
    <property type="term" value="C:cytosol"/>
    <property type="evidence" value="ECO:0007669"/>
    <property type="project" value="TreeGrafter"/>
</dbReference>
<dbReference type="InterPro" id="IPR012939">
    <property type="entry name" value="Glyco_hydro_92"/>
</dbReference>
<dbReference type="Gene3D" id="3.30.2080.10">
    <property type="entry name" value="GH92 mannosidase domain"/>
    <property type="match status" value="1"/>
</dbReference>
<dbReference type="PANTHER" id="PTHR12143">
    <property type="entry name" value="PEPTIDE N-GLYCANASE PNGASE -RELATED"/>
    <property type="match status" value="1"/>
</dbReference>
<dbReference type="PANTHER" id="PTHR12143:SF39">
    <property type="entry name" value="SECRETED PROTEIN"/>
    <property type="match status" value="1"/>
</dbReference>
<dbReference type="GO" id="GO:0016798">
    <property type="term" value="F:hydrolase activity, acting on glycosyl bonds"/>
    <property type="evidence" value="ECO:0007669"/>
    <property type="project" value="UniProtKB-KW"/>
</dbReference>
<dbReference type="Gene3D" id="1.20.1610.10">
    <property type="entry name" value="alpha-1,2-mannosidases domains"/>
    <property type="match status" value="1"/>
</dbReference>
<dbReference type="GO" id="GO:0006516">
    <property type="term" value="P:glycoprotein catabolic process"/>
    <property type="evidence" value="ECO:0007669"/>
    <property type="project" value="TreeGrafter"/>
</dbReference>
<dbReference type="InterPro" id="IPR041371">
    <property type="entry name" value="GH92_N"/>
</dbReference>
<dbReference type="Pfam" id="PF07971">
    <property type="entry name" value="Glyco_hydro_92"/>
    <property type="match status" value="1"/>
</dbReference>
<dbReference type="InterPro" id="IPR005887">
    <property type="entry name" value="GH92_a_mannosidase_put"/>
</dbReference>
<evidence type="ECO:0000313" key="3">
    <source>
        <dbReference type="EMBL" id="MDI5970319.1"/>
    </source>
</evidence>
<comment type="caution">
    <text evidence="3">The sequence shown here is derived from an EMBL/GenBank/DDBJ whole genome shotgun (WGS) entry which is preliminary data.</text>
</comment>
<dbReference type="NCBIfam" id="TIGR01180">
    <property type="entry name" value="aman2_put"/>
    <property type="match status" value="1"/>
</dbReference>
<reference evidence="3" key="1">
    <citation type="submission" date="2023-05" db="EMBL/GenBank/DDBJ databases">
        <title>Streptantibioticus silvisoli sp. nov., acidotolerant actinomycetes 1 from pine litter.</title>
        <authorList>
            <person name="Swiecimska M."/>
            <person name="Golinska P."/>
            <person name="Sangal V."/>
            <person name="Wachnowicz B."/>
            <person name="Goodfellow M."/>
        </authorList>
    </citation>
    <scope>NUCLEOTIDE SEQUENCE</scope>
    <source>
        <strain evidence="3">SL13</strain>
    </source>
</reference>
<dbReference type="InterPro" id="IPR008928">
    <property type="entry name" value="6-hairpin_glycosidase_sf"/>
</dbReference>